<organism evidence="1 2">
    <name type="scientific">Dyella flava</name>
    <dbReference type="NCBI Taxonomy" id="1920170"/>
    <lineage>
        <taxon>Bacteria</taxon>
        <taxon>Pseudomonadati</taxon>
        <taxon>Pseudomonadota</taxon>
        <taxon>Gammaproteobacteria</taxon>
        <taxon>Lysobacterales</taxon>
        <taxon>Rhodanobacteraceae</taxon>
        <taxon>Dyella</taxon>
    </lineage>
</organism>
<reference evidence="1" key="1">
    <citation type="submission" date="2020-10" db="EMBL/GenBank/DDBJ databases">
        <title>Phylogeny of dyella-like bacteria.</title>
        <authorList>
            <person name="Fu J."/>
        </authorList>
    </citation>
    <scope>NUCLEOTIDE SEQUENCE</scope>
    <source>
        <strain evidence="1">DHOC52</strain>
    </source>
</reference>
<protein>
    <submittedName>
        <fullName evidence="1">Uncharacterized protein</fullName>
    </submittedName>
</protein>
<proteinExistence type="predicted"/>
<evidence type="ECO:0000313" key="1">
    <source>
        <dbReference type="EMBL" id="MBM7124554.1"/>
    </source>
</evidence>
<gene>
    <name evidence="1" type="ORF">ISP19_04120</name>
</gene>
<name>A0ABS2K0C7_9GAMM</name>
<dbReference type="EMBL" id="JADIKE010000027">
    <property type="protein sequence ID" value="MBM7124554.1"/>
    <property type="molecule type" value="Genomic_DNA"/>
</dbReference>
<comment type="caution">
    <text evidence="1">The sequence shown here is derived from an EMBL/GenBank/DDBJ whole genome shotgun (WGS) entry which is preliminary data.</text>
</comment>
<dbReference type="Proteomes" id="UP001430149">
    <property type="component" value="Unassembled WGS sequence"/>
</dbReference>
<accession>A0ABS2K0C7</accession>
<sequence length="79" mass="9062">MYTRIKPTKTVYPCRYRSHTTTPDADDAQGGVWMTWEGIEREHFNPHGSLVADFSKPIEVDASQVKNHRYEPHVCVASD</sequence>
<evidence type="ECO:0000313" key="2">
    <source>
        <dbReference type="Proteomes" id="UP001430149"/>
    </source>
</evidence>
<dbReference type="RefSeq" id="WP_204680076.1">
    <property type="nucleotide sequence ID" value="NZ_BSNR01000030.1"/>
</dbReference>
<keyword evidence="2" id="KW-1185">Reference proteome</keyword>